<dbReference type="Ensembl" id="ENSSLUT00000058059.1">
    <property type="protein sequence ID" value="ENSSLUP00000056410.1"/>
    <property type="gene ID" value="ENSSLUG00000024345.1"/>
</dbReference>
<dbReference type="AlphaFoldDB" id="A0A8D0AV16"/>
<evidence type="ECO:0000313" key="2">
    <source>
        <dbReference type="Ensembl" id="ENSSLUP00000056410.1"/>
    </source>
</evidence>
<name>A0A8D0AV16_SANLU</name>
<dbReference type="PANTHER" id="PTHR48465">
    <property type="entry name" value="PROTEIN SSUH2 HOMOLOG"/>
    <property type="match status" value="1"/>
</dbReference>
<reference evidence="2" key="1">
    <citation type="submission" date="2025-08" db="UniProtKB">
        <authorList>
            <consortium name="Ensembl"/>
        </authorList>
    </citation>
    <scope>IDENTIFICATION</scope>
</reference>
<dbReference type="Gene3D" id="2.10.230.10">
    <property type="entry name" value="Heat shock protein DnaJ, cysteine-rich domain"/>
    <property type="match status" value="1"/>
</dbReference>
<feature type="region of interest" description="Disordered" evidence="1">
    <location>
        <begin position="69"/>
        <end position="92"/>
    </location>
</feature>
<feature type="compositionally biased region" description="Pro residues" evidence="1">
    <location>
        <begin position="69"/>
        <end position="86"/>
    </location>
</feature>
<dbReference type="GeneTree" id="ENSGT00940000163873"/>
<reference evidence="2" key="2">
    <citation type="submission" date="2025-09" db="UniProtKB">
        <authorList>
            <consortium name="Ensembl"/>
        </authorList>
    </citation>
    <scope>IDENTIFICATION</scope>
</reference>
<dbReference type="Proteomes" id="UP000694568">
    <property type="component" value="Unplaced"/>
</dbReference>
<sequence>GTHNTLLCVQGHYHFITTGLPRRGVFSLNMNCFLLFIPAVYPPPTAPAANMFGNVPGYEGTLAGGGGFLPPPMPMEPVAPPQPGPAPADWSIPALPEDVAREAFKSFVSSNCCYSNGPVNDGVITSMEPCNTYRYRLETFTESRSTEWAHKPHEGEPADFYTQTAPRPWEIQATTTPSLFTNHTEEIRVPYTSSIKVIWLKEKPCWVCNGSGMKTDEHCSHCNATGKDRCTMCDAKGTKKCETCNGKGQLLTYIKVKVEWTNHVEDHVVEQNCGLKIDDLRSVSGKELFKNNQYLLYPLLGFPNPAISEASERLVRDHQSKYTQTSRILQQRQTVELIPITKVNYKWKGDSHVYFVYGKENQVSADNYPATCCCVIL</sequence>
<accession>A0A8D0AV16</accession>
<evidence type="ECO:0000313" key="3">
    <source>
        <dbReference type="Proteomes" id="UP000694568"/>
    </source>
</evidence>
<evidence type="ECO:0000256" key="1">
    <source>
        <dbReference type="SAM" id="MobiDB-lite"/>
    </source>
</evidence>
<keyword evidence="3" id="KW-1185">Reference proteome</keyword>
<protein>
    <submittedName>
        <fullName evidence="2">Protein SSUH2 homolog</fullName>
    </submittedName>
</protein>
<dbReference type="InterPro" id="IPR052789">
    <property type="entry name" value="SSUH2_homolog"/>
</dbReference>
<proteinExistence type="predicted"/>
<organism evidence="2 3">
    <name type="scientific">Sander lucioperca</name>
    <name type="common">Pike-perch</name>
    <name type="synonym">Perca lucioperca</name>
    <dbReference type="NCBI Taxonomy" id="283035"/>
    <lineage>
        <taxon>Eukaryota</taxon>
        <taxon>Metazoa</taxon>
        <taxon>Chordata</taxon>
        <taxon>Craniata</taxon>
        <taxon>Vertebrata</taxon>
        <taxon>Euteleostomi</taxon>
        <taxon>Actinopterygii</taxon>
        <taxon>Neopterygii</taxon>
        <taxon>Teleostei</taxon>
        <taxon>Neoteleostei</taxon>
        <taxon>Acanthomorphata</taxon>
        <taxon>Eupercaria</taxon>
        <taxon>Perciformes</taxon>
        <taxon>Percoidei</taxon>
        <taxon>Percidae</taxon>
        <taxon>Luciopercinae</taxon>
        <taxon>Sander</taxon>
    </lineage>
</organism>
<gene>
    <name evidence="2" type="primary">LOC116047831</name>
</gene>
<dbReference type="PANTHER" id="PTHR48465:SF1">
    <property type="entry name" value="PROTEIN SSUH2 HOMOLOG"/>
    <property type="match status" value="1"/>
</dbReference>